<dbReference type="RefSeq" id="XP_003142528.2">
    <property type="nucleotide sequence ID" value="XM_003142480.2"/>
</dbReference>
<dbReference type="InterPro" id="IPR039952">
    <property type="entry name" value="Aex-2"/>
</dbReference>
<dbReference type="OrthoDB" id="2132067at2759"/>
<dbReference type="PANTHER" id="PTHR21643">
    <property type="entry name" value="G-PROTEIN COUPLED RECEPTORS FAMILY 1 PROFILE DOMAIN-CONTAINING PROTEIN-RELATED"/>
    <property type="match status" value="1"/>
</dbReference>
<keyword evidence="1" id="KW-1133">Transmembrane helix</keyword>
<organism evidence="2">
    <name type="scientific">Loa loa</name>
    <name type="common">Eye worm</name>
    <name type="synonym">Filaria loa</name>
    <dbReference type="NCBI Taxonomy" id="7209"/>
    <lineage>
        <taxon>Eukaryota</taxon>
        <taxon>Metazoa</taxon>
        <taxon>Ecdysozoa</taxon>
        <taxon>Nematoda</taxon>
        <taxon>Chromadorea</taxon>
        <taxon>Rhabditida</taxon>
        <taxon>Spirurina</taxon>
        <taxon>Spiruromorpha</taxon>
        <taxon>Filarioidea</taxon>
        <taxon>Onchocercidae</taxon>
        <taxon>Loa</taxon>
    </lineage>
</organism>
<dbReference type="GeneID" id="9944363"/>
<gene>
    <name evidence="2" type="ORF">LOAG_06946</name>
</gene>
<sequence length="127" mass="14309">MMAKSDKEIFDYSGNETKEEDGIETDNSIQVKCYESDNFQAFQKTASFKRILLYITRVFTPIVDTTKLVDDLLLAASVAATIFNVLVIFCAVKLFRRSGDTMHLFIISMTVGDLLLTGDRFGFAKND</sequence>
<proteinExistence type="predicted"/>
<accession>A0A1S0TWT0</accession>
<evidence type="ECO:0008006" key="3">
    <source>
        <dbReference type="Google" id="ProtNLM"/>
    </source>
</evidence>
<keyword evidence="1" id="KW-0812">Transmembrane</keyword>
<reference evidence="2" key="1">
    <citation type="submission" date="2012-04" db="EMBL/GenBank/DDBJ databases">
        <title>The Genome Sequence of Loa loa.</title>
        <authorList>
            <consortium name="The Broad Institute Genome Sequencing Platform"/>
            <consortium name="Broad Institute Genome Sequencing Center for Infectious Disease"/>
            <person name="Nutman T.B."/>
            <person name="Fink D.L."/>
            <person name="Russ C."/>
            <person name="Young S."/>
            <person name="Zeng Q."/>
            <person name="Gargeya S."/>
            <person name="Alvarado L."/>
            <person name="Berlin A."/>
            <person name="Chapman S.B."/>
            <person name="Chen Z."/>
            <person name="Freedman E."/>
            <person name="Gellesch M."/>
            <person name="Goldberg J."/>
            <person name="Griggs A."/>
            <person name="Gujja S."/>
            <person name="Heilman E.R."/>
            <person name="Heiman D."/>
            <person name="Howarth C."/>
            <person name="Mehta T."/>
            <person name="Neiman D."/>
            <person name="Pearson M."/>
            <person name="Roberts A."/>
            <person name="Saif S."/>
            <person name="Shea T."/>
            <person name="Shenoy N."/>
            <person name="Sisk P."/>
            <person name="Stolte C."/>
            <person name="Sykes S."/>
            <person name="White J."/>
            <person name="Yandava C."/>
            <person name="Haas B."/>
            <person name="Henn M.R."/>
            <person name="Nusbaum C."/>
            <person name="Birren B."/>
        </authorList>
    </citation>
    <scope>NUCLEOTIDE SEQUENCE [LARGE SCALE GENOMIC DNA]</scope>
</reference>
<dbReference type="EMBL" id="JH712285">
    <property type="protein sequence ID" value="EFO21543.2"/>
    <property type="molecule type" value="Genomic_DNA"/>
</dbReference>
<evidence type="ECO:0000256" key="1">
    <source>
        <dbReference type="SAM" id="Phobius"/>
    </source>
</evidence>
<feature type="transmembrane region" description="Helical" evidence="1">
    <location>
        <begin position="72"/>
        <end position="95"/>
    </location>
</feature>
<dbReference type="PANTHER" id="PTHR21643:SF3">
    <property type="entry name" value="G-PROTEIN COUPLED RECEPTORS FAMILY 1 PROFILE DOMAIN-CONTAINING PROTEIN"/>
    <property type="match status" value="1"/>
</dbReference>
<dbReference type="CTD" id="9944363"/>
<dbReference type="GO" id="GO:0008188">
    <property type="term" value="F:neuropeptide receptor activity"/>
    <property type="evidence" value="ECO:0007669"/>
    <property type="project" value="InterPro"/>
</dbReference>
<dbReference type="AlphaFoldDB" id="A0A1S0TWT0"/>
<dbReference type="InParanoid" id="A0A1S0TWT0"/>
<dbReference type="KEGG" id="loa:LOAG_06946"/>
<evidence type="ECO:0000313" key="2">
    <source>
        <dbReference type="EMBL" id="EFO21543.2"/>
    </source>
</evidence>
<protein>
    <recommendedName>
        <fullName evidence="3">G_PROTEIN_RECEP_F1_2 domain-containing protein</fullName>
    </recommendedName>
</protein>
<name>A0A1S0TWT0_LOALO</name>
<keyword evidence="1" id="KW-0472">Membrane</keyword>